<gene>
    <name evidence="2" type="ORF">BT96DRAFT_339919</name>
</gene>
<evidence type="ECO:0000313" key="2">
    <source>
        <dbReference type="EMBL" id="KAE9405444.1"/>
    </source>
</evidence>
<name>A0A6A4I9H1_9AGAR</name>
<dbReference type="AlphaFoldDB" id="A0A6A4I9H1"/>
<keyword evidence="3" id="KW-1185">Reference proteome</keyword>
<protein>
    <submittedName>
        <fullName evidence="2">Uncharacterized protein</fullName>
    </submittedName>
</protein>
<dbReference type="EMBL" id="ML769409">
    <property type="protein sequence ID" value="KAE9405444.1"/>
    <property type="molecule type" value="Genomic_DNA"/>
</dbReference>
<keyword evidence="1" id="KW-0472">Membrane</keyword>
<keyword evidence="1" id="KW-0812">Transmembrane</keyword>
<organism evidence="2 3">
    <name type="scientific">Gymnopus androsaceus JB14</name>
    <dbReference type="NCBI Taxonomy" id="1447944"/>
    <lineage>
        <taxon>Eukaryota</taxon>
        <taxon>Fungi</taxon>
        <taxon>Dikarya</taxon>
        <taxon>Basidiomycota</taxon>
        <taxon>Agaricomycotina</taxon>
        <taxon>Agaricomycetes</taxon>
        <taxon>Agaricomycetidae</taxon>
        <taxon>Agaricales</taxon>
        <taxon>Marasmiineae</taxon>
        <taxon>Omphalotaceae</taxon>
        <taxon>Gymnopus</taxon>
    </lineage>
</organism>
<keyword evidence="1" id="KW-1133">Transmembrane helix</keyword>
<evidence type="ECO:0000256" key="1">
    <source>
        <dbReference type="SAM" id="Phobius"/>
    </source>
</evidence>
<sequence>MGRTNGNSDSELKRKLEGTIRFDSSLFFPSIFLCCARLFSYLFIQIFLNQNPLRFPWNYFFLVSVGNTPALHTRYFCVLPSIP</sequence>
<accession>A0A6A4I9H1</accession>
<evidence type="ECO:0000313" key="3">
    <source>
        <dbReference type="Proteomes" id="UP000799118"/>
    </source>
</evidence>
<reference evidence="2" key="1">
    <citation type="journal article" date="2019" name="Environ. Microbiol.">
        <title>Fungal ecological strategies reflected in gene transcription - a case study of two litter decomposers.</title>
        <authorList>
            <person name="Barbi F."/>
            <person name="Kohler A."/>
            <person name="Barry K."/>
            <person name="Baskaran P."/>
            <person name="Daum C."/>
            <person name="Fauchery L."/>
            <person name="Ihrmark K."/>
            <person name="Kuo A."/>
            <person name="LaButti K."/>
            <person name="Lipzen A."/>
            <person name="Morin E."/>
            <person name="Grigoriev I.V."/>
            <person name="Henrissat B."/>
            <person name="Lindahl B."/>
            <person name="Martin F."/>
        </authorList>
    </citation>
    <scope>NUCLEOTIDE SEQUENCE</scope>
    <source>
        <strain evidence="2">JB14</strain>
    </source>
</reference>
<dbReference type="Proteomes" id="UP000799118">
    <property type="component" value="Unassembled WGS sequence"/>
</dbReference>
<proteinExistence type="predicted"/>
<feature type="transmembrane region" description="Helical" evidence="1">
    <location>
        <begin position="26"/>
        <end position="48"/>
    </location>
</feature>